<feature type="region of interest" description="Disordered" evidence="7">
    <location>
        <begin position="145"/>
        <end position="225"/>
    </location>
</feature>
<dbReference type="Proteomes" id="UP000266643">
    <property type="component" value="Unassembled WGS sequence"/>
</dbReference>
<dbReference type="Proteomes" id="UP000266239">
    <property type="component" value="Unassembled WGS sequence"/>
</dbReference>
<dbReference type="GO" id="GO:0008380">
    <property type="term" value="P:RNA splicing"/>
    <property type="evidence" value="ECO:0007669"/>
    <property type="project" value="UniProtKB-KW"/>
</dbReference>
<feature type="compositionally biased region" description="Basic and acidic residues" evidence="7">
    <location>
        <begin position="20"/>
        <end position="57"/>
    </location>
</feature>
<dbReference type="Proteomes" id="UP000284702">
    <property type="component" value="Unassembled WGS sequence"/>
</dbReference>
<evidence type="ECO:0000313" key="12">
    <source>
        <dbReference type="EMBL" id="RHY09944.1"/>
    </source>
</evidence>
<reference evidence="21 22" key="3">
    <citation type="submission" date="2018-08" db="EMBL/GenBank/DDBJ databases">
        <title>Aphanomyces genome sequencing and annotation.</title>
        <authorList>
            <person name="Minardi D."/>
            <person name="Oidtmann B."/>
            <person name="Van Der Giezen M."/>
            <person name="Studholme D.J."/>
        </authorList>
    </citation>
    <scope>NUCLEOTIDE SEQUENCE [LARGE SCALE GENOMIC DNA]</scope>
    <source>
        <strain evidence="17 23">197901</strain>
        <strain evidence="14 25">D2</strain>
        <strain evidence="18 28">Da</strain>
        <strain evidence="19 30">FDL457</strain>
        <strain evidence="12 21">Kv</strain>
        <strain evidence="13 22">SA</strain>
        <strain evidence="15 26">Si</strain>
        <strain evidence="16 29">Sv</strain>
        <strain evidence="11 24">Yx</strain>
    </source>
</reference>
<evidence type="ECO:0000256" key="1">
    <source>
        <dbReference type="ARBA" id="ARBA00004123"/>
    </source>
</evidence>
<evidence type="ECO:0000256" key="3">
    <source>
        <dbReference type="ARBA" id="ARBA00022884"/>
    </source>
</evidence>
<dbReference type="InterPro" id="IPR000504">
    <property type="entry name" value="RRM_dom"/>
</dbReference>
<dbReference type="EMBL" id="QUTD01005614">
    <property type="protein sequence ID" value="RHY60625.1"/>
    <property type="molecule type" value="Genomic_DNA"/>
</dbReference>
<keyword evidence="3 6" id="KW-0694">RNA-binding</keyword>
<dbReference type="Proteomes" id="UP000469452">
    <property type="component" value="Unassembled WGS sequence"/>
</dbReference>
<evidence type="ECO:0000313" key="11">
    <source>
        <dbReference type="EMBL" id="RHY00921.1"/>
    </source>
</evidence>
<dbReference type="InterPro" id="IPR051106">
    <property type="entry name" value="RNA-bind/splicing_reg"/>
</dbReference>
<dbReference type="OrthoDB" id="439808at2759"/>
<protein>
    <recommendedName>
        <fullName evidence="8">RRM domain-containing protein</fullName>
    </recommendedName>
</protein>
<sequence length="225" mass="26025">MSDHDDVRRSSSRSLSAGSADHRAVSGSEERRKDSVHRSVSRERTSSRSRDEKDRGRSRSRGGGGGKAGVSLLVRNLNKSTSADDVKELFNQYGEVRDVYTPLDFYTKQSRGFAFVEMTDLEGAEAAIKEIDSRELDGNRLTVVMAQEKRKTPQEMRKRDRQASSPRRRDRRDRSRSRSRDRRSRRSRSRSRTPPRRSSPRRRSRSRSPARRRSPPPRSRHRSRS</sequence>
<dbReference type="EMBL" id="VJMI01016558">
    <property type="protein sequence ID" value="KAF0718144.1"/>
    <property type="molecule type" value="Genomic_DNA"/>
</dbReference>
<reference evidence="20 27" key="2">
    <citation type="submission" date="2018-07" db="EMBL/GenBank/DDBJ databases">
        <title>Annotation of Aphanomyces astaci genome assembly.</title>
        <authorList>
            <person name="Studholme D.J."/>
        </authorList>
    </citation>
    <scope>NUCLEOTIDE SEQUENCE [LARGE SCALE GENOMIC DNA]</scope>
    <source>
        <strain evidence="20">Pc</strain>
    </source>
</reference>
<keyword evidence="5" id="KW-0539">Nucleus</keyword>
<evidence type="ECO:0000313" key="17">
    <source>
        <dbReference type="EMBL" id="RHY99041.1"/>
    </source>
</evidence>
<dbReference type="GO" id="GO:0005634">
    <property type="term" value="C:nucleus"/>
    <property type="evidence" value="ECO:0007669"/>
    <property type="project" value="UniProtKB-SubCell"/>
</dbReference>
<dbReference type="PANTHER" id="PTHR48028:SF4">
    <property type="entry name" value="SC35-LIKE SPLICING FACTOR"/>
    <property type="match status" value="1"/>
</dbReference>
<evidence type="ECO:0000313" key="26">
    <source>
        <dbReference type="Proteomes" id="UP000283543"/>
    </source>
</evidence>
<dbReference type="EMBL" id="KI913129">
    <property type="protein sequence ID" value="ETV78783.1"/>
    <property type="molecule type" value="Genomic_DNA"/>
</dbReference>
<reference evidence="9" key="1">
    <citation type="submission" date="2013-12" db="EMBL/GenBank/DDBJ databases">
        <title>The Genome Sequence of Aphanomyces astaci APO3.</title>
        <authorList>
            <consortium name="The Broad Institute Genomics Platform"/>
            <person name="Russ C."/>
            <person name="Tyler B."/>
            <person name="van West P."/>
            <person name="Dieguez-Uribeondo J."/>
            <person name="Young S.K."/>
            <person name="Zeng Q."/>
            <person name="Gargeya S."/>
            <person name="Fitzgerald M."/>
            <person name="Abouelleil A."/>
            <person name="Alvarado L."/>
            <person name="Chapman S.B."/>
            <person name="Gainer-Dewar J."/>
            <person name="Goldberg J."/>
            <person name="Griggs A."/>
            <person name="Gujja S."/>
            <person name="Hansen M."/>
            <person name="Howarth C."/>
            <person name="Imamovic A."/>
            <person name="Ireland A."/>
            <person name="Larimer J."/>
            <person name="McCowan C."/>
            <person name="Murphy C."/>
            <person name="Pearson M."/>
            <person name="Poon T.W."/>
            <person name="Priest M."/>
            <person name="Roberts A."/>
            <person name="Saif S."/>
            <person name="Shea T."/>
            <person name="Sykes S."/>
            <person name="Wortman J."/>
            <person name="Nusbaum C."/>
            <person name="Birren B."/>
        </authorList>
    </citation>
    <scope>NUCLEOTIDE SEQUENCE [LARGE SCALE GENOMIC DNA]</scope>
    <source>
        <strain evidence="9">APO3</strain>
    </source>
</reference>
<dbReference type="Pfam" id="PF00076">
    <property type="entry name" value="RRM_1"/>
    <property type="match status" value="1"/>
</dbReference>
<dbReference type="Proteomes" id="UP000285430">
    <property type="component" value="Unassembled WGS sequence"/>
</dbReference>
<dbReference type="AlphaFoldDB" id="W4GIL5"/>
<evidence type="ECO:0000313" key="18">
    <source>
        <dbReference type="EMBL" id="RHZ11193.1"/>
    </source>
</evidence>
<feature type="compositionally biased region" description="Basic and acidic residues" evidence="7">
    <location>
        <begin position="147"/>
        <end position="162"/>
    </location>
</feature>
<keyword evidence="2" id="KW-0507">mRNA processing</keyword>
<dbReference type="SUPFAM" id="SSF54928">
    <property type="entry name" value="RNA-binding domain, RBD"/>
    <property type="match status" value="1"/>
</dbReference>
<evidence type="ECO:0000313" key="29">
    <source>
        <dbReference type="Proteomes" id="UP000285712"/>
    </source>
</evidence>
<evidence type="ECO:0000256" key="4">
    <source>
        <dbReference type="ARBA" id="ARBA00023187"/>
    </source>
</evidence>
<dbReference type="Proteomes" id="UP000286510">
    <property type="component" value="Unassembled WGS sequence"/>
</dbReference>
<evidence type="ECO:0000256" key="7">
    <source>
        <dbReference type="SAM" id="MobiDB-lite"/>
    </source>
</evidence>
<organism evidence="9">
    <name type="scientific">Aphanomyces astaci</name>
    <name type="common">Crayfish plague agent</name>
    <dbReference type="NCBI Taxonomy" id="112090"/>
    <lineage>
        <taxon>Eukaryota</taxon>
        <taxon>Sar</taxon>
        <taxon>Stramenopiles</taxon>
        <taxon>Oomycota</taxon>
        <taxon>Saprolegniomycetes</taxon>
        <taxon>Saprolegniales</taxon>
        <taxon>Verrucalvaceae</taxon>
        <taxon>Aphanomyces</taxon>
    </lineage>
</organism>
<evidence type="ECO:0000313" key="24">
    <source>
        <dbReference type="Proteomes" id="UP000266239"/>
    </source>
</evidence>
<evidence type="ECO:0000256" key="6">
    <source>
        <dbReference type="PROSITE-ProRule" id="PRU00176"/>
    </source>
</evidence>
<evidence type="ECO:0000313" key="23">
    <source>
        <dbReference type="Proteomes" id="UP000266196"/>
    </source>
</evidence>
<dbReference type="GO" id="GO:0006397">
    <property type="term" value="P:mRNA processing"/>
    <property type="evidence" value="ECO:0007669"/>
    <property type="project" value="UniProtKB-KW"/>
</dbReference>
<dbReference type="InterPro" id="IPR012677">
    <property type="entry name" value="Nucleotide-bd_a/b_plait_sf"/>
</dbReference>
<comment type="subcellular location">
    <subcellularLocation>
        <location evidence="1">Nucleus</location>
    </subcellularLocation>
</comment>
<evidence type="ECO:0000313" key="14">
    <source>
        <dbReference type="EMBL" id="RHY60625.1"/>
    </source>
</evidence>
<reference evidence="10 31" key="4">
    <citation type="submission" date="2019-06" db="EMBL/GenBank/DDBJ databases">
        <title>Genomics analysis of Aphanomyces spp. identifies a new class of oomycete effector associated with host adaptation.</title>
        <authorList>
            <person name="Gaulin E."/>
        </authorList>
    </citation>
    <scope>NUCLEOTIDE SEQUENCE [LARGE SCALE GENOMIC DNA]</scope>
    <source>
        <strain evidence="10 31">E</strain>
    </source>
</reference>
<dbReference type="InterPro" id="IPR035979">
    <property type="entry name" value="RBD_domain_sf"/>
</dbReference>
<dbReference type="GO" id="GO:0003723">
    <property type="term" value="F:RNA binding"/>
    <property type="evidence" value="ECO:0007669"/>
    <property type="project" value="UniProtKB-UniRule"/>
</dbReference>
<evidence type="ECO:0000313" key="27">
    <source>
        <dbReference type="Proteomes" id="UP000284702"/>
    </source>
</evidence>
<dbReference type="EMBL" id="QUTH01005022">
    <property type="protein sequence ID" value="RHZ11193.1"/>
    <property type="molecule type" value="Genomic_DNA"/>
</dbReference>
<dbReference type="EMBL" id="QUTB01003070">
    <property type="protein sequence ID" value="RHY69812.1"/>
    <property type="molecule type" value="Genomic_DNA"/>
</dbReference>
<dbReference type="Proteomes" id="UP000265427">
    <property type="component" value="Unassembled WGS sequence"/>
</dbReference>
<evidence type="ECO:0000313" key="15">
    <source>
        <dbReference type="EMBL" id="RHY69812.1"/>
    </source>
</evidence>
<proteinExistence type="predicted"/>
<evidence type="ECO:0000313" key="13">
    <source>
        <dbReference type="EMBL" id="RHY52216.1"/>
    </source>
</evidence>
<gene>
    <name evidence="10" type="ORF">AaE_010711</name>
    <name evidence="20" type="ORF">B5M09_008704</name>
    <name evidence="11" type="ORF">DYB25_004637</name>
    <name evidence="19" type="ORF">DYB26_002175</name>
    <name evidence="14" type="ORF">DYB30_002085</name>
    <name evidence="17" type="ORF">DYB31_006417</name>
    <name evidence="15" type="ORF">DYB34_006870</name>
    <name evidence="16" type="ORF">DYB35_004566</name>
    <name evidence="12" type="ORF">DYB36_005586</name>
    <name evidence="18" type="ORF">DYB37_009593</name>
    <name evidence="13" type="ORF">DYB38_007408</name>
    <name evidence="9" type="ORF">H257_07614</name>
</gene>
<keyword evidence="4" id="KW-0508">mRNA splicing</keyword>
<dbReference type="EMBL" id="QUTC01006417">
    <property type="protein sequence ID" value="RHY52216.1"/>
    <property type="molecule type" value="Genomic_DNA"/>
</dbReference>
<evidence type="ECO:0000313" key="19">
    <source>
        <dbReference type="EMBL" id="RHZ25057.1"/>
    </source>
</evidence>
<dbReference type="Proteomes" id="UP000283543">
    <property type="component" value="Unassembled WGS sequence"/>
</dbReference>
<evidence type="ECO:0000313" key="31">
    <source>
        <dbReference type="Proteomes" id="UP000469452"/>
    </source>
</evidence>
<dbReference type="Proteomes" id="UP000285712">
    <property type="component" value="Unassembled WGS sequence"/>
</dbReference>
<dbReference type="EMBL" id="QUTF01012165">
    <property type="protein sequence ID" value="RHZ25057.1"/>
    <property type="molecule type" value="Genomic_DNA"/>
</dbReference>
<dbReference type="PANTHER" id="PTHR48028">
    <property type="entry name" value="GLYCINE-RICH RNA-BINDING PROTEIN RZ1A"/>
    <property type="match status" value="1"/>
</dbReference>
<dbReference type="Gene3D" id="3.30.70.330">
    <property type="match status" value="1"/>
</dbReference>
<evidence type="ECO:0000313" key="22">
    <source>
        <dbReference type="Proteomes" id="UP000265716"/>
    </source>
</evidence>
<evidence type="ECO:0000256" key="5">
    <source>
        <dbReference type="ARBA" id="ARBA00023242"/>
    </source>
</evidence>
<dbReference type="Proteomes" id="UP000266196">
    <property type="component" value="Unassembled WGS sequence"/>
</dbReference>
<evidence type="ECO:0000313" key="30">
    <source>
        <dbReference type="Proteomes" id="UP000286510"/>
    </source>
</evidence>
<evidence type="ECO:0000256" key="2">
    <source>
        <dbReference type="ARBA" id="ARBA00022664"/>
    </source>
</evidence>
<dbReference type="EMBL" id="MZMZ02006117">
    <property type="protein sequence ID" value="RQM10569.1"/>
    <property type="molecule type" value="Genomic_DNA"/>
</dbReference>
<dbReference type="PROSITE" id="PS50102">
    <property type="entry name" value="RRM"/>
    <property type="match status" value="1"/>
</dbReference>
<dbReference type="VEuPathDB" id="FungiDB:H257_07614"/>
<feature type="compositionally biased region" description="Basic residues" evidence="7">
    <location>
        <begin position="179"/>
        <end position="225"/>
    </location>
</feature>
<dbReference type="EMBL" id="QUTE01015766">
    <property type="protein sequence ID" value="RHY99041.1"/>
    <property type="molecule type" value="Genomic_DNA"/>
</dbReference>
<dbReference type="Proteomes" id="UP000265716">
    <property type="component" value="Unassembled WGS sequence"/>
</dbReference>
<evidence type="ECO:0000313" key="16">
    <source>
        <dbReference type="EMBL" id="RHY98374.1"/>
    </source>
</evidence>
<dbReference type="EMBL" id="QUTA01009517">
    <property type="protein sequence ID" value="RHY00921.1"/>
    <property type="molecule type" value="Genomic_DNA"/>
</dbReference>
<evidence type="ECO:0000313" key="10">
    <source>
        <dbReference type="EMBL" id="KAF0718144.1"/>
    </source>
</evidence>
<evidence type="ECO:0000313" key="28">
    <source>
        <dbReference type="Proteomes" id="UP000285430"/>
    </source>
</evidence>
<evidence type="ECO:0000313" key="9">
    <source>
        <dbReference type="EMBL" id="ETV78783.1"/>
    </source>
</evidence>
<dbReference type="GeneID" id="20809610"/>
<keyword evidence="27" id="KW-1185">Reference proteome</keyword>
<dbReference type="EMBL" id="QUTG01001909">
    <property type="protein sequence ID" value="RHY98374.1"/>
    <property type="molecule type" value="Genomic_DNA"/>
</dbReference>
<evidence type="ECO:0000313" key="21">
    <source>
        <dbReference type="Proteomes" id="UP000265427"/>
    </source>
</evidence>
<evidence type="ECO:0000259" key="8">
    <source>
        <dbReference type="PROSITE" id="PS50102"/>
    </source>
</evidence>
<dbReference type="SMART" id="SM00360">
    <property type="entry name" value="RRM"/>
    <property type="match status" value="1"/>
</dbReference>
<feature type="region of interest" description="Disordered" evidence="7">
    <location>
        <begin position="1"/>
        <end position="71"/>
    </location>
</feature>
<dbReference type="STRING" id="112090.W4GIL5"/>
<name>W4GIL5_APHAT</name>
<dbReference type="EMBL" id="QUSZ01005381">
    <property type="protein sequence ID" value="RHY09944.1"/>
    <property type="molecule type" value="Genomic_DNA"/>
</dbReference>
<feature type="domain" description="RRM" evidence="8">
    <location>
        <begin position="70"/>
        <end position="148"/>
    </location>
</feature>
<dbReference type="RefSeq" id="XP_009831502.1">
    <property type="nucleotide sequence ID" value="XM_009833200.1"/>
</dbReference>
<accession>W4GIL5</accession>
<evidence type="ECO:0000313" key="20">
    <source>
        <dbReference type="EMBL" id="RQM10569.1"/>
    </source>
</evidence>
<evidence type="ECO:0000313" key="25">
    <source>
        <dbReference type="Proteomes" id="UP000266643"/>
    </source>
</evidence>